<sequence length="37" mass="4421">MLRAAPPNPFERRISFYGYAFCERFLSGFFHVPRIKV</sequence>
<dbReference type="STRING" id="411467.BACCAP_02504"/>
<dbReference type="AlphaFoldDB" id="A6NWB1"/>
<name>A6NWB1_9FIRM</name>
<keyword evidence="2" id="KW-1185">Reference proteome</keyword>
<reference evidence="1 2" key="1">
    <citation type="submission" date="2007-04" db="EMBL/GenBank/DDBJ databases">
        <authorList>
            <person name="Fulton L."/>
            <person name="Clifton S."/>
            <person name="Fulton B."/>
            <person name="Xu J."/>
            <person name="Minx P."/>
            <person name="Pepin K.H."/>
            <person name="Johnson M."/>
            <person name="Thiruvilangam P."/>
            <person name="Bhonagiri V."/>
            <person name="Nash W.E."/>
            <person name="Mardis E.R."/>
            <person name="Wilson R.K."/>
        </authorList>
    </citation>
    <scope>NUCLEOTIDE SEQUENCE [LARGE SCALE GENOMIC DNA]</scope>
    <source>
        <strain evidence="1 2">ATCC 29799</strain>
    </source>
</reference>
<dbReference type="EMBL" id="AAXG02000015">
    <property type="protein sequence ID" value="EDM99768.1"/>
    <property type="molecule type" value="Genomic_DNA"/>
</dbReference>
<accession>A6NWB1</accession>
<protein>
    <submittedName>
        <fullName evidence="1">Uncharacterized protein</fullName>
    </submittedName>
</protein>
<proteinExistence type="predicted"/>
<comment type="caution">
    <text evidence="1">The sequence shown here is derived from an EMBL/GenBank/DDBJ whole genome shotgun (WGS) entry which is preliminary data.</text>
</comment>
<evidence type="ECO:0000313" key="1">
    <source>
        <dbReference type="EMBL" id="EDM99768.1"/>
    </source>
</evidence>
<evidence type="ECO:0000313" key="2">
    <source>
        <dbReference type="Proteomes" id="UP000003639"/>
    </source>
</evidence>
<dbReference type="Proteomes" id="UP000003639">
    <property type="component" value="Unassembled WGS sequence"/>
</dbReference>
<reference evidence="1 2" key="2">
    <citation type="submission" date="2007-06" db="EMBL/GenBank/DDBJ databases">
        <title>Draft genome sequence of Pseudoflavonifractor capillosus ATCC 29799.</title>
        <authorList>
            <person name="Sudarsanam P."/>
            <person name="Ley R."/>
            <person name="Guruge J."/>
            <person name="Turnbaugh P.J."/>
            <person name="Mahowald M."/>
            <person name="Liep D."/>
            <person name="Gordon J."/>
        </authorList>
    </citation>
    <scope>NUCLEOTIDE SEQUENCE [LARGE SCALE GENOMIC DNA]</scope>
    <source>
        <strain evidence="1 2">ATCC 29799</strain>
    </source>
</reference>
<organism evidence="1 2">
    <name type="scientific">Pseudoflavonifractor capillosus ATCC 29799</name>
    <dbReference type="NCBI Taxonomy" id="411467"/>
    <lineage>
        <taxon>Bacteria</taxon>
        <taxon>Bacillati</taxon>
        <taxon>Bacillota</taxon>
        <taxon>Clostridia</taxon>
        <taxon>Eubacteriales</taxon>
        <taxon>Oscillospiraceae</taxon>
        <taxon>Pseudoflavonifractor</taxon>
    </lineage>
</organism>
<gene>
    <name evidence="1" type="ORF">BACCAP_02504</name>
</gene>